<evidence type="ECO:0000313" key="2">
    <source>
        <dbReference type="Proteomes" id="UP000231466"/>
    </source>
</evidence>
<evidence type="ECO:0000313" key="1">
    <source>
        <dbReference type="EMBL" id="PIR97931.1"/>
    </source>
</evidence>
<gene>
    <name evidence="1" type="ORF">COT89_01615</name>
</gene>
<dbReference type="Proteomes" id="UP000231466">
    <property type="component" value="Unassembled WGS sequence"/>
</dbReference>
<accession>A0A2H0VFS7</accession>
<dbReference type="AlphaFoldDB" id="A0A2H0VFS7"/>
<proteinExistence type="predicted"/>
<dbReference type="EMBL" id="PFAH01000007">
    <property type="protein sequence ID" value="PIR97931.1"/>
    <property type="molecule type" value="Genomic_DNA"/>
</dbReference>
<organism evidence="1 2">
    <name type="scientific">Candidatus Colwellbacteria bacterium CG10_big_fil_rev_8_21_14_0_10_42_22</name>
    <dbReference type="NCBI Taxonomy" id="1974540"/>
    <lineage>
        <taxon>Bacteria</taxon>
        <taxon>Candidatus Colwelliibacteriota</taxon>
    </lineage>
</organism>
<sequence length="196" mass="22053">MFAYNKRLSEKKEDRMAQPVGGFIQGDGRSYFLHSLEGRKGIIALLAETVDLWVARGFLHRNHGCIVVMDPRLPYRGDAEEFSKAIFIALRLGNVDAWEHPYDDIALAKAKLSWRTGFSTREVIELYPHLLEEGDVRWAGGIVFNGWVVAYSGDKAYLDEAVAYTQAAMLTAGARSFLNSLLEEHPDISFLGDEKK</sequence>
<name>A0A2H0VFS7_9BACT</name>
<comment type="caution">
    <text evidence="1">The sequence shown here is derived from an EMBL/GenBank/DDBJ whole genome shotgun (WGS) entry which is preliminary data.</text>
</comment>
<protein>
    <submittedName>
        <fullName evidence="1">Uncharacterized protein</fullName>
    </submittedName>
</protein>
<reference evidence="2" key="1">
    <citation type="submission" date="2017-09" db="EMBL/GenBank/DDBJ databases">
        <title>Depth-based differentiation of microbial function through sediment-hosted aquifers and enrichment of novel symbionts in the deep terrestrial subsurface.</title>
        <authorList>
            <person name="Probst A.J."/>
            <person name="Ladd B."/>
            <person name="Jarett J.K."/>
            <person name="Geller-Mcgrath D.E."/>
            <person name="Sieber C.M.K."/>
            <person name="Emerson J.B."/>
            <person name="Anantharaman K."/>
            <person name="Thomas B.C."/>
            <person name="Malmstrom R."/>
            <person name="Stieglmeier M."/>
            <person name="Klingl A."/>
            <person name="Woyke T."/>
            <person name="Ryan C.M."/>
            <person name="Banfield J.F."/>
        </authorList>
    </citation>
    <scope>NUCLEOTIDE SEQUENCE [LARGE SCALE GENOMIC DNA]</scope>
</reference>